<dbReference type="PANTHER" id="PTHR42780:SF1">
    <property type="entry name" value="ISOLEUCINE--TRNA LIGASE, CYTOPLASMIC"/>
    <property type="match status" value="1"/>
</dbReference>
<keyword evidence="5 15" id="KW-0963">Cytoplasm</keyword>
<comment type="catalytic activity">
    <reaction evidence="14 15">
        <text>tRNA(Ile) + L-isoleucine + ATP = L-isoleucyl-tRNA(Ile) + AMP + diphosphate</text>
        <dbReference type="Rhea" id="RHEA:11060"/>
        <dbReference type="Rhea" id="RHEA-COMP:9666"/>
        <dbReference type="Rhea" id="RHEA-COMP:9695"/>
        <dbReference type="ChEBI" id="CHEBI:30616"/>
        <dbReference type="ChEBI" id="CHEBI:33019"/>
        <dbReference type="ChEBI" id="CHEBI:58045"/>
        <dbReference type="ChEBI" id="CHEBI:78442"/>
        <dbReference type="ChEBI" id="CHEBI:78528"/>
        <dbReference type="ChEBI" id="CHEBI:456215"/>
        <dbReference type="EC" id="6.1.1.5"/>
    </reaction>
</comment>
<dbReference type="FunFam" id="3.40.50.620:FF:000063">
    <property type="entry name" value="Isoleucine--tRNA ligase"/>
    <property type="match status" value="1"/>
</dbReference>
<dbReference type="SUPFAM" id="SSF50677">
    <property type="entry name" value="ValRS/IleRS/LeuRS editing domain"/>
    <property type="match status" value="1"/>
</dbReference>
<keyword evidence="11 15" id="KW-0648">Protein biosynthesis</keyword>
<dbReference type="InterPro" id="IPR002300">
    <property type="entry name" value="aa-tRNA-synth_Ia"/>
</dbReference>
<dbReference type="InterPro" id="IPR002301">
    <property type="entry name" value="Ile-tRNA-ligase"/>
</dbReference>
<dbReference type="SUPFAM" id="SSF47323">
    <property type="entry name" value="Anticodon-binding domain of a subclass of class I aminoacyl-tRNA synthetases"/>
    <property type="match status" value="1"/>
</dbReference>
<dbReference type="AlphaFoldDB" id="K2G0S9"/>
<evidence type="ECO:0000256" key="3">
    <source>
        <dbReference type="ARBA" id="ARBA00007078"/>
    </source>
</evidence>
<dbReference type="Gene3D" id="3.40.50.620">
    <property type="entry name" value="HUPs"/>
    <property type="match status" value="2"/>
</dbReference>
<dbReference type="GO" id="GO:0004822">
    <property type="term" value="F:isoleucine-tRNA ligase activity"/>
    <property type="evidence" value="ECO:0007669"/>
    <property type="project" value="UniProtKB-UniRule"/>
</dbReference>
<comment type="caution">
    <text evidence="18">The sequence shown here is derived from an EMBL/GenBank/DDBJ whole genome shotgun (WGS) entry which is preliminary data.</text>
</comment>
<dbReference type="CDD" id="cd07961">
    <property type="entry name" value="Anticodon_Ia_Ile_ABEc"/>
    <property type="match status" value="1"/>
</dbReference>
<dbReference type="InterPro" id="IPR014729">
    <property type="entry name" value="Rossmann-like_a/b/a_fold"/>
</dbReference>
<dbReference type="Pfam" id="PF19302">
    <property type="entry name" value="DUF5915"/>
    <property type="match status" value="1"/>
</dbReference>
<sequence>MYPQVNPKQSFPKMEDAISTFWKENKTFQKSLDIRKWNEEFVFFDGPPFASGLPHYGHLLGWTLKDIIPRYQTMKGKYVERRFGWDCHGLPIENIVEKKLGISGKKDIEEKIWVFEFNEACRKDIMAYTDEWRRIVEKMWRWVDMDNDYKTMDTDFMESIWWVIKSLYDKDYIYESKRIVPYCPRCSTPLSNFEVNLGYEDKQDKSITVKFKVKDTASKYILAWTTTPWTLPANLGLAVGKDIDYSEVLDKASGETYVLATERIGSYYKNEDEYTLLRTYKWECLEGIRYEALFNDFQLLDEAGELPKWLELGKNVYSVVLGHHVTTESGTGVVHIAPAYWEDDSLIGKKEWLGYVAHIDDTGNVENLWEYMWVYVFDFNETVIKLLKDRGAIVNITTIDHSYPHCYRCKTPLIYRWISAWYVKVEEFSDRLMKNNEEINWVPENIKTWRFGKWIENARDWNISRNRYWGSALPIWKSEDKLEQLCIGSIEELYELNKEFWQIEKRWDKYFYTDFDCEVDLHKHYVDKIKVKSPKTGSTMYRIPEVLDCWFESGAMPYASKHYPFADSENFKYPWDFIAEWIDQTRGWFYTLLVLWTLLYDRTPFLNVVVNWMVLAEDGKKMSKSESNYPDPELLIAKHWADAIRFYMMNSWAVRAEDMKFSEAWVEETVKKVILPFWNTYSFFTTYANIDKFSCEDGEIYNHLDNPNFNNLDKWMLSMLNELIKEISEGFDKYDMNAVTRPIVSFMDNLTNWYIRRSRRRFWKSENDIDKLLAYKTLYQVLVDTAKVIAPLVPFVSEEVFKWMTNKESVHLEFFPEYRSDMIDLKLNSDMDNVQKIINLWLALRWSKKIRVRQPLSSITIWEKLSDYYVDIIKEELNVKEVIELDDMWSIAKKICKPNARLIGPRFGSKVQDIIREAKSGNFIELDNWWVRVGEFELNEGEFEIAYEVSETSAADIQAGFGMVIAMDTQVTDELLTEGYTRDIIRSIQDARKEAWYNVSDRILLNLTWELRDKILDSFRSYIESETLSSIDDNLTTGDITKELELDEVKFHITLKRR</sequence>
<feature type="short sequence motif" description="'HIGH' region" evidence="15">
    <location>
        <begin position="48"/>
        <end position="58"/>
    </location>
</feature>
<protein>
    <recommendedName>
        <fullName evidence="15">Isoleucine--tRNA ligase</fullName>
        <ecNumber evidence="15">6.1.1.5</ecNumber>
    </recommendedName>
    <alternativeName>
        <fullName evidence="15">Isoleucyl-tRNA synthetase</fullName>
        <shortName evidence="15">IleRS</shortName>
    </alternativeName>
</protein>
<keyword evidence="9 15" id="KW-0862">Zinc</keyword>
<evidence type="ECO:0000256" key="6">
    <source>
        <dbReference type="ARBA" id="ARBA00022598"/>
    </source>
</evidence>
<dbReference type="Gene3D" id="1.10.730.10">
    <property type="entry name" value="Isoleucyl-tRNA Synthetase, Domain 1"/>
    <property type="match status" value="1"/>
</dbReference>
<dbReference type="InterPro" id="IPR023586">
    <property type="entry name" value="Ile-tRNA-ligase_type2"/>
</dbReference>
<feature type="domain" description="Methionyl/Valyl/Leucyl/Isoleucyl-tRNA synthetase anticodon-binding" evidence="17">
    <location>
        <begin position="713"/>
        <end position="857"/>
    </location>
</feature>
<keyword evidence="12 15" id="KW-0030">Aminoacyl-tRNA synthetase</keyword>
<dbReference type="GO" id="GO:0000049">
    <property type="term" value="F:tRNA binding"/>
    <property type="evidence" value="ECO:0007669"/>
    <property type="project" value="InterPro"/>
</dbReference>
<evidence type="ECO:0000256" key="12">
    <source>
        <dbReference type="ARBA" id="ARBA00023146"/>
    </source>
</evidence>
<evidence type="ECO:0000256" key="14">
    <source>
        <dbReference type="ARBA" id="ARBA00048359"/>
    </source>
</evidence>
<keyword evidence="8 15" id="KW-0547">Nucleotide-binding</keyword>
<evidence type="ECO:0000256" key="13">
    <source>
        <dbReference type="ARBA" id="ARBA00025217"/>
    </source>
</evidence>
<dbReference type="InterPro" id="IPR009080">
    <property type="entry name" value="tRNAsynth_Ia_anticodon-bd"/>
</dbReference>
<evidence type="ECO:0000259" key="17">
    <source>
        <dbReference type="Pfam" id="PF08264"/>
    </source>
</evidence>
<evidence type="ECO:0000256" key="1">
    <source>
        <dbReference type="ARBA" id="ARBA00001947"/>
    </source>
</evidence>
<dbReference type="InterPro" id="IPR033709">
    <property type="entry name" value="Anticodon_Ile_ABEc"/>
</dbReference>
<accession>K2G0S9</accession>
<dbReference type="GO" id="GO:0005737">
    <property type="term" value="C:cytoplasm"/>
    <property type="evidence" value="ECO:0007669"/>
    <property type="project" value="UniProtKB-SubCell"/>
</dbReference>
<evidence type="ECO:0000256" key="9">
    <source>
        <dbReference type="ARBA" id="ARBA00022833"/>
    </source>
</evidence>
<dbReference type="GO" id="GO:0002161">
    <property type="term" value="F:aminoacyl-tRNA deacylase activity"/>
    <property type="evidence" value="ECO:0007669"/>
    <property type="project" value="InterPro"/>
</dbReference>
<feature type="domain" description="Aminoacyl-tRNA synthetase class Ia" evidence="16">
    <location>
        <begin position="19"/>
        <end position="659"/>
    </location>
</feature>
<comment type="subcellular location">
    <subcellularLocation>
        <location evidence="2 15">Cytoplasm</location>
    </subcellularLocation>
</comment>
<dbReference type="SUPFAM" id="SSF52374">
    <property type="entry name" value="Nucleotidylyl transferase"/>
    <property type="match status" value="1"/>
</dbReference>
<evidence type="ECO:0000256" key="5">
    <source>
        <dbReference type="ARBA" id="ARBA00022490"/>
    </source>
</evidence>
<dbReference type="GO" id="GO:0006428">
    <property type="term" value="P:isoleucyl-tRNA aminoacylation"/>
    <property type="evidence" value="ECO:0007669"/>
    <property type="project" value="UniProtKB-UniRule"/>
</dbReference>
<evidence type="ECO:0000256" key="11">
    <source>
        <dbReference type="ARBA" id="ARBA00022917"/>
    </source>
</evidence>
<dbReference type="PRINTS" id="PR00984">
    <property type="entry name" value="TRNASYNTHILE"/>
</dbReference>
<comment type="subunit">
    <text evidence="4 15">Monomer.</text>
</comment>
<evidence type="ECO:0000256" key="7">
    <source>
        <dbReference type="ARBA" id="ARBA00022723"/>
    </source>
</evidence>
<dbReference type="InterPro" id="IPR001412">
    <property type="entry name" value="aa-tRNA-synth_I_CS"/>
</dbReference>
<evidence type="ECO:0000256" key="8">
    <source>
        <dbReference type="ARBA" id="ARBA00022741"/>
    </source>
</evidence>
<dbReference type="EC" id="6.1.1.5" evidence="15"/>
<keyword evidence="6 15" id="KW-0436">Ligase</keyword>
<evidence type="ECO:0000313" key="18">
    <source>
        <dbReference type="EMBL" id="EKE28858.1"/>
    </source>
</evidence>
<evidence type="ECO:0000256" key="15">
    <source>
        <dbReference type="HAMAP-Rule" id="MF_02003"/>
    </source>
</evidence>
<dbReference type="InterPro" id="IPR009008">
    <property type="entry name" value="Val/Leu/Ile-tRNA-synth_edit"/>
</dbReference>
<dbReference type="Pfam" id="PF00133">
    <property type="entry name" value="tRNA-synt_1"/>
    <property type="match status" value="1"/>
</dbReference>
<evidence type="ECO:0000256" key="2">
    <source>
        <dbReference type="ARBA" id="ARBA00004496"/>
    </source>
</evidence>
<evidence type="ECO:0000259" key="16">
    <source>
        <dbReference type="Pfam" id="PF00133"/>
    </source>
</evidence>
<comment type="function">
    <text evidence="13 15">Catalyzes the attachment of isoleucine to tRNA(Ile). As IleRS can inadvertently accommodate and process structurally similar amino acids such as valine, to avoid such errors it has two additional distinct tRNA(Ile)-dependent editing activities. One activity is designated as 'pretransfer' editing and involves the hydrolysis of activated Val-AMP. The other activity is designated 'posttransfer' editing and involves deacylation of mischarged Val-tRNA(Ile).</text>
</comment>
<keyword evidence="7 15" id="KW-0479">Metal-binding</keyword>
<gene>
    <name evidence="15" type="primary">ileS</name>
    <name evidence="18" type="ORF">ACD_3C00002G0005</name>
</gene>
<dbReference type="EMBL" id="AMFJ01000276">
    <property type="protein sequence ID" value="EKE28858.1"/>
    <property type="molecule type" value="Genomic_DNA"/>
</dbReference>
<keyword evidence="10 15" id="KW-0067">ATP-binding</keyword>
<feature type="short sequence motif" description="'KMSKS' region" evidence="15">
    <location>
        <begin position="621"/>
        <end position="625"/>
    </location>
</feature>
<evidence type="ECO:0000256" key="10">
    <source>
        <dbReference type="ARBA" id="ARBA00022840"/>
    </source>
</evidence>
<feature type="binding site" evidence="15">
    <location>
        <position position="624"/>
    </location>
    <ligand>
        <name>ATP</name>
        <dbReference type="ChEBI" id="CHEBI:30616"/>
    </ligand>
</feature>
<dbReference type="GO" id="GO:0008270">
    <property type="term" value="F:zinc ion binding"/>
    <property type="evidence" value="ECO:0007669"/>
    <property type="project" value="UniProtKB-UniRule"/>
</dbReference>
<evidence type="ECO:0000256" key="4">
    <source>
        <dbReference type="ARBA" id="ARBA00011245"/>
    </source>
</evidence>
<dbReference type="HAMAP" id="MF_02003">
    <property type="entry name" value="Ile_tRNA_synth_type2"/>
    <property type="match status" value="1"/>
</dbReference>
<dbReference type="GO" id="GO:0005524">
    <property type="term" value="F:ATP binding"/>
    <property type="evidence" value="ECO:0007669"/>
    <property type="project" value="UniProtKB-UniRule"/>
</dbReference>
<dbReference type="PANTHER" id="PTHR42780">
    <property type="entry name" value="SOLEUCYL-TRNA SYNTHETASE"/>
    <property type="match status" value="1"/>
</dbReference>
<organism evidence="18">
    <name type="scientific">uncultured bacterium</name>
    <name type="common">gcode 4</name>
    <dbReference type="NCBI Taxonomy" id="1234023"/>
    <lineage>
        <taxon>Bacteria</taxon>
        <taxon>environmental samples</taxon>
    </lineage>
</organism>
<dbReference type="InterPro" id="IPR013155">
    <property type="entry name" value="M/V/L/I-tRNA-synth_anticd-bd"/>
</dbReference>
<dbReference type="NCBIfam" id="TIGR00392">
    <property type="entry name" value="ileS"/>
    <property type="match status" value="1"/>
</dbReference>
<proteinExistence type="inferred from homology"/>
<dbReference type="Pfam" id="PF08264">
    <property type="entry name" value="Anticodon_1"/>
    <property type="match status" value="1"/>
</dbReference>
<comment type="similarity">
    <text evidence="3 15">Belongs to the class-I aminoacyl-tRNA synthetase family. IleS type 2 subfamily.</text>
</comment>
<dbReference type="PROSITE" id="PS00178">
    <property type="entry name" value="AA_TRNA_LIGASE_I"/>
    <property type="match status" value="1"/>
</dbReference>
<comment type="domain">
    <text evidence="15">IleRS has two distinct active sites: one for aminoacylation and one for editing. The misactivated valine is translocated from the active site to the editing site, which sterically excludes the correctly activated isoleucine. The single editing site contains two valyl binding pockets, one specific for each substrate (Val-AMP or Val-tRNA(Ile)).</text>
</comment>
<name>K2G0S9_9BACT</name>
<comment type="cofactor">
    <cofactor evidence="1 15">
        <name>Zn(2+)</name>
        <dbReference type="ChEBI" id="CHEBI:29105"/>
    </cofactor>
</comment>
<reference evidence="18" key="1">
    <citation type="journal article" date="2012" name="Science">
        <title>Fermentation, hydrogen, and sulfur metabolism in multiple uncultivated bacterial phyla.</title>
        <authorList>
            <person name="Wrighton K.C."/>
            <person name="Thomas B.C."/>
            <person name="Sharon I."/>
            <person name="Miller C.S."/>
            <person name="Castelle C.J."/>
            <person name="VerBerkmoes N.C."/>
            <person name="Wilkins M.J."/>
            <person name="Hettich R.L."/>
            <person name="Lipton M.S."/>
            <person name="Williams K.H."/>
            <person name="Long P.E."/>
            <person name="Banfield J.F."/>
        </authorList>
    </citation>
    <scope>NUCLEOTIDE SEQUENCE [LARGE SCALE GENOMIC DNA]</scope>
</reference>